<organism evidence="3 4">
    <name type="scientific">Aureobasidium melanogenum (strain CBS 110374)</name>
    <name type="common">Aureobasidium pullulans var. melanogenum</name>
    <dbReference type="NCBI Taxonomy" id="1043003"/>
    <lineage>
        <taxon>Eukaryota</taxon>
        <taxon>Fungi</taxon>
        <taxon>Dikarya</taxon>
        <taxon>Ascomycota</taxon>
        <taxon>Pezizomycotina</taxon>
        <taxon>Dothideomycetes</taxon>
        <taxon>Dothideomycetidae</taxon>
        <taxon>Dothideales</taxon>
        <taxon>Saccotheciaceae</taxon>
        <taxon>Aureobasidium</taxon>
    </lineage>
</organism>
<feature type="compositionally biased region" description="Polar residues" evidence="1">
    <location>
        <begin position="1"/>
        <end position="10"/>
    </location>
</feature>
<dbReference type="HOGENOM" id="CLU_1146987_0_0_1"/>
<sequence>MNSFSDTISTRPHMRPSPTKLSTPTTYSTKTLNTLFQYVPLSTTSCSPWIQYAPLSSTTSPAFIYRPTPMTTSTNIASSSSETAELNLSAHADCQTTDTPIGFAIFLLILLGMMLAMATMMWLAESKSLQKWQRSEYQERSILDKQRTDAEPVGLGITLHPAVEERREVGDYERLKNWLSVAVEQGKSAGMTGGWNDFAVSRTRTDLYMNAEEGLLLAVRESERSESGKDQIDIELDADWGY</sequence>
<dbReference type="GeneID" id="63916098"/>
<dbReference type="Proteomes" id="UP000030672">
    <property type="component" value="Unassembled WGS sequence"/>
</dbReference>
<evidence type="ECO:0000256" key="2">
    <source>
        <dbReference type="SAM" id="Phobius"/>
    </source>
</evidence>
<keyword evidence="2" id="KW-0472">Membrane</keyword>
<protein>
    <submittedName>
        <fullName evidence="3">Uncharacterized protein</fullName>
    </submittedName>
</protein>
<keyword evidence="2" id="KW-1133">Transmembrane helix</keyword>
<feature type="region of interest" description="Disordered" evidence="1">
    <location>
        <begin position="1"/>
        <end position="25"/>
    </location>
</feature>
<proteinExistence type="predicted"/>
<dbReference type="AlphaFoldDB" id="A0A074WD16"/>
<feature type="transmembrane region" description="Helical" evidence="2">
    <location>
        <begin position="101"/>
        <end position="124"/>
    </location>
</feature>
<gene>
    <name evidence="3" type="ORF">M437DRAFT_54613</name>
</gene>
<keyword evidence="4" id="KW-1185">Reference proteome</keyword>
<accession>A0A074WD16</accession>
<dbReference type="RefSeq" id="XP_040877404.1">
    <property type="nucleotide sequence ID" value="XM_041022725.1"/>
</dbReference>
<evidence type="ECO:0000313" key="3">
    <source>
        <dbReference type="EMBL" id="KEQ60381.1"/>
    </source>
</evidence>
<reference evidence="3 4" key="1">
    <citation type="journal article" date="2014" name="BMC Genomics">
        <title>Genome sequencing of four Aureobasidium pullulans varieties: biotechnological potential, stress tolerance, and description of new species.</title>
        <authorList>
            <person name="Gostin Ar C."/>
            <person name="Ohm R.A."/>
            <person name="Kogej T."/>
            <person name="Sonjak S."/>
            <person name="Turk M."/>
            <person name="Zajc J."/>
            <person name="Zalar P."/>
            <person name="Grube M."/>
            <person name="Sun H."/>
            <person name="Han J."/>
            <person name="Sharma A."/>
            <person name="Chiniquy J."/>
            <person name="Ngan C.Y."/>
            <person name="Lipzen A."/>
            <person name="Barry K."/>
            <person name="Grigoriev I.V."/>
            <person name="Gunde-Cimerman N."/>
        </authorList>
    </citation>
    <scope>NUCLEOTIDE SEQUENCE [LARGE SCALE GENOMIC DNA]</scope>
    <source>
        <strain evidence="3 4">CBS 110374</strain>
    </source>
</reference>
<dbReference type="EMBL" id="KL584843">
    <property type="protein sequence ID" value="KEQ60381.1"/>
    <property type="molecule type" value="Genomic_DNA"/>
</dbReference>
<evidence type="ECO:0000313" key="4">
    <source>
        <dbReference type="Proteomes" id="UP000030672"/>
    </source>
</evidence>
<keyword evidence="2" id="KW-0812">Transmembrane</keyword>
<name>A0A074WD16_AURM1</name>
<evidence type="ECO:0000256" key="1">
    <source>
        <dbReference type="SAM" id="MobiDB-lite"/>
    </source>
</evidence>